<sequence length="432" mass="48973">MRNLIDYLRELTEKERSLEFYLSCERGYHFEWRDTKPFLEKSYKEEVLSVRYLNSQGLCGISYTLDLSKAGIQSAIERASFLSSKGIAAIYPELKEPYPEVKRLEFNEPSKDELLENLEREREYLFSKSYLERLERESLSFGEEEIFLIREGKVLSWKYPSFSFFISVVAKSDKKSASGYAYKSSSSFREINFLDLAREAERKARALSLSEKGKPLKVSVLFPPEVALELLSILSFSLKGDEVFKGRSYLKDKQGREVFSKNLTIIDDGLYPGLSETRPFDDEGLPQKRKELVKEGVVEGFIWDAYFGKLMGTASTGNARRPDISSPPKVDFTNLYIKAGQKSPKELIISQKFVFEVLEVLGAHTANSISGDFSFGVSGILYNEGEPVAYLCEMGLSGNIFELFKELEVGSNLTFFGDMGSPSLLFPSMDLG</sequence>
<dbReference type="GO" id="GO:0008237">
    <property type="term" value="F:metallopeptidase activity"/>
    <property type="evidence" value="ECO:0007669"/>
    <property type="project" value="InterPro"/>
</dbReference>
<dbReference type="PANTHER" id="PTHR43421">
    <property type="entry name" value="METALLOPROTEASE PMBA"/>
    <property type="match status" value="1"/>
</dbReference>
<evidence type="ECO:0000259" key="1">
    <source>
        <dbReference type="Pfam" id="PF19289"/>
    </source>
</evidence>
<dbReference type="InterPro" id="IPR035068">
    <property type="entry name" value="TldD/PmbA_N"/>
</dbReference>
<evidence type="ECO:0000259" key="2">
    <source>
        <dbReference type="Pfam" id="PF19290"/>
    </source>
</evidence>
<proteinExistence type="predicted"/>
<dbReference type="Pfam" id="PF19289">
    <property type="entry name" value="PmbA_TldD_3rd"/>
    <property type="match status" value="1"/>
</dbReference>
<feature type="domain" description="Metalloprotease TldD/E C-terminal" evidence="1">
    <location>
        <begin position="217"/>
        <end position="430"/>
    </location>
</feature>
<dbReference type="Gene3D" id="3.30.2290.10">
    <property type="entry name" value="PmbA/TldD superfamily"/>
    <property type="match status" value="1"/>
</dbReference>
<organism evidence="3 4">
    <name type="scientific">Caldimicrobium thiodismutans</name>
    <dbReference type="NCBI Taxonomy" id="1653476"/>
    <lineage>
        <taxon>Bacteria</taxon>
        <taxon>Pseudomonadati</taxon>
        <taxon>Thermodesulfobacteriota</taxon>
        <taxon>Thermodesulfobacteria</taxon>
        <taxon>Thermodesulfobacteriales</taxon>
        <taxon>Thermodesulfobacteriaceae</taxon>
        <taxon>Caldimicrobium</taxon>
    </lineage>
</organism>
<dbReference type="AlphaFoldDB" id="A0A2N7PJL4"/>
<dbReference type="InterPro" id="IPR047657">
    <property type="entry name" value="PmbA"/>
</dbReference>
<accession>A0A2N7PJL4</accession>
<evidence type="ECO:0000313" key="3">
    <source>
        <dbReference type="EMBL" id="PMP62878.1"/>
    </source>
</evidence>
<comment type="caution">
    <text evidence="3">The sequence shown here is derived from an EMBL/GenBank/DDBJ whole genome shotgun (WGS) entry which is preliminary data.</text>
</comment>
<dbReference type="InterPro" id="IPR045570">
    <property type="entry name" value="Metalloprtase-TldD/E_cen_dom"/>
</dbReference>
<dbReference type="InterPro" id="IPR045569">
    <property type="entry name" value="Metalloprtase-TldD/E_C"/>
</dbReference>
<dbReference type="Proteomes" id="UP000235731">
    <property type="component" value="Unassembled WGS sequence"/>
</dbReference>
<dbReference type="SUPFAM" id="SSF111283">
    <property type="entry name" value="Putative modulator of DNA gyrase, PmbA/TldD"/>
    <property type="match status" value="1"/>
</dbReference>
<evidence type="ECO:0008006" key="5">
    <source>
        <dbReference type="Google" id="ProtNLM"/>
    </source>
</evidence>
<evidence type="ECO:0000313" key="4">
    <source>
        <dbReference type="Proteomes" id="UP000235731"/>
    </source>
</evidence>
<dbReference type="EMBL" id="PNIE01000052">
    <property type="protein sequence ID" value="PMP62878.1"/>
    <property type="molecule type" value="Genomic_DNA"/>
</dbReference>
<name>A0A2N7PJL4_9BACT</name>
<reference evidence="3 4" key="1">
    <citation type="submission" date="2018-01" db="EMBL/GenBank/DDBJ databases">
        <title>Metagenomic assembled genomes from two thermal pools in the Uzon Caldera, Kamchatka, Russia.</title>
        <authorList>
            <person name="Wilkins L."/>
            <person name="Ettinger C."/>
        </authorList>
    </citation>
    <scope>NUCLEOTIDE SEQUENCE [LARGE SCALE GENOMIC DNA]</scope>
    <source>
        <strain evidence="3">ZAV-15</strain>
    </source>
</reference>
<dbReference type="Pfam" id="PF19290">
    <property type="entry name" value="PmbA_TldD_2nd"/>
    <property type="match status" value="1"/>
</dbReference>
<gene>
    <name evidence="3" type="ORF">C0197_03775</name>
</gene>
<dbReference type="InterPro" id="IPR036059">
    <property type="entry name" value="TldD/PmbA_sf"/>
</dbReference>
<dbReference type="GO" id="GO:0006508">
    <property type="term" value="P:proteolysis"/>
    <property type="evidence" value="ECO:0007669"/>
    <property type="project" value="InterPro"/>
</dbReference>
<feature type="domain" description="Metalloprotease TldD/E central" evidence="2">
    <location>
        <begin position="111"/>
        <end position="207"/>
    </location>
</feature>
<dbReference type="GO" id="GO:0005829">
    <property type="term" value="C:cytosol"/>
    <property type="evidence" value="ECO:0007669"/>
    <property type="project" value="TreeGrafter"/>
</dbReference>
<dbReference type="PANTHER" id="PTHR43421:SF1">
    <property type="entry name" value="METALLOPROTEASE PMBA"/>
    <property type="match status" value="1"/>
</dbReference>
<protein>
    <recommendedName>
        <fullName evidence="5">TldD/PmbA family protein</fullName>
    </recommendedName>
</protein>